<protein>
    <submittedName>
        <fullName evidence="2">Short chain fatty acid transporter family protein</fullName>
    </submittedName>
</protein>
<feature type="transmembrane region" description="Helical" evidence="1">
    <location>
        <begin position="442"/>
        <end position="465"/>
    </location>
</feature>
<evidence type="ECO:0000313" key="2">
    <source>
        <dbReference type="EMBL" id="CPR17387.1"/>
    </source>
</evidence>
<dbReference type="RefSeq" id="WP_046477320.1">
    <property type="nucleotide sequence ID" value="NZ_LN829118.1"/>
</dbReference>
<keyword evidence="1" id="KW-0812">Transmembrane</keyword>
<feature type="transmembrane region" description="Helical" evidence="1">
    <location>
        <begin position="65"/>
        <end position="89"/>
    </location>
</feature>
<dbReference type="InterPro" id="IPR006160">
    <property type="entry name" value="SCFA_transpt_AtoE"/>
</dbReference>
<dbReference type="AlphaFoldDB" id="A0A0D6JCN5"/>
<feature type="transmembrane region" description="Helical" evidence="1">
    <location>
        <begin position="109"/>
        <end position="135"/>
    </location>
</feature>
<evidence type="ECO:0000313" key="3">
    <source>
        <dbReference type="Proteomes" id="UP000033187"/>
    </source>
</evidence>
<organism evidence="2 3">
    <name type="scientific">Candidatus Filomicrobium marinum</name>
    <dbReference type="NCBI Taxonomy" id="1608628"/>
    <lineage>
        <taxon>Bacteria</taxon>
        <taxon>Pseudomonadati</taxon>
        <taxon>Pseudomonadota</taxon>
        <taxon>Alphaproteobacteria</taxon>
        <taxon>Hyphomicrobiales</taxon>
        <taxon>Hyphomicrobiaceae</taxon>
        <taxon>Filomicrobium</taxon>
    </lineage>
</organism>
<proteinExistence type="predicted"/>
<dbReference type="KEGG" id="fiy:BN1229_v1_1228"/>
<dbReference type="Pfam" id="PF02667">
    <property type="entry name" value="SCFA_trans"/>
    <property type="match status" value="1"/>
</dbReference>
<dbReference type="EMBL" id="LN829119">
    <property type="protein sequence ID" value="CPR17387.1"/>
    <property type="molecule type" value="Genomic_DNA"/>
</dbReference>
<feature type="transmembrane region" description="Helical" evidence="1">
    <location>
        <begin position="411"/>
        <end position="435"/>
    </location>
</feature>
<feature type="transmembrane region" description="Helical" evidence="1">
    <location>
        <begin position="205"/>
        <end position="223"/>
    </location>
</feature>
<accession>A0A0D6JCN5</accession>
<dbReference type="OrthoDB" id="9342495at2"/>
<keyword evidence="3" id="KW-1185">Reference proteome</keyword>
<name>A0A0D6JCN5_9HYPH</name>
<keyword evidence="1" id="KW-1133">Transmembrane helix</keyword>
<feature type="transmembrane region" description="Helical" evidence="1">
    <location>
        <begin position="367"/>
        <end position="391"/>
    </location>
</feature>
<feature type="transmembrane region" description="Helical" evidence="1">
    <location>
        <begin position="287"/>
        <end position="306"/>
    </location>
</feature>
<sequence length="476" mass="51330">MAVTDDASPREDGWLARTALKFTAWAERWFPDAFVFVGLAVAIVALAALLNGAPPLVVAKSFGDGFWSLVLFTMQLAVMMIGGYVLAVAPPVERGIEWLASIPRTGRGAVVFIGAVAMLVSMLNWAMSLIFGALLARACARRTDIHMDYRAAGAAAYLGVGATWAFGIGSAAAQFQANPTGLPASILNVTGIIPLTQTIFLWQSLLTGALFFIMSIAIAWWSVPSRGSTLRAQDMGVDVSLDARDLDPPSRPGEWLEYSPILTIALVALGGMWLVQEFATRGLIGGISNLNTYNFIFIMMGLLLHWRPRSFLAAVQKSVPSVGGVLVQFPFYGGIAAILTNATNAAGVSVTDQMAHAFASLATQSTYTIVMGLYSIILGLFIPAGGARWILAASHVMQAANDLKVHLGWAVQAFNAVTMSNLINPFFMLPLLGVLRLKPRDIVGYTFLQFLWHVPIGLFLFWLFAHTLTYMPPVMP</sequence>
<dbReference type="PANTHER" id="PTHR41983:SF2">
    <property type="entry name" value="SHORT-CHAIN FATTY ACID TRANSPORTER-RELATED"/>
    <property type="match status" value="1"/>
</dbReference>
<gene>
    <name evidence="2" type="ORF">YBN1229_v1_1228</name>
</gene>
<reference evidence="3" key="1">
    <citation type="submission" date="2015-02" db="EMBL/GenBank/DDBJ databases">
        <authorList>
            <person name="Chooi Y.-H."/>
        </authorList>
    </citation>
    <scope>NUCLEOTIDE SEQUENCE [LARGE SCALE GENOMIC DNA]</scope>
    <source>
        <strain evidence="3">strain Y</strain>
    </source>
</reference>
<dbReference type="GO" id="GO:0005886">
    <property type="term" value="C:plasma membrane"/>
    <property type="evidence" value="ECO:0007669"/>
    <property type="project" value="TreeGrafter"/>
</dbReference>
<feature type="transmembrane region" description="Helical" evidence="1">
    <location>
        <begin position="326"/>
        <end position="346"/>
    </location>
</feature>
<feature type="transmembrane region" description="Helical" evidence="1">
    <location>
        <begin position="255"/>
        <end position="275"/>
    </location>
</feature>
<evidence type="ECO:0000256" key="1">
    <source>
        <dbReference type="SAM" id="Phobius"/>
    </source>
</evidence>
<keyword evidence="1" id="KW-0472">Membrane</keyword>
<dbReference type="PANTHER" id="PTHR41983">
    <property type="entry name" value="SHORT-CHAIN FATTY ACID TRANSPORTER-RELATED"/>
    <property type="match status" value="1"/>
</dbReference>
<feature type="transmembrane region" description="Helical" evidence="1">
    <location>
        <begin position="155"/>
        <end position="175"/>
    </location>
</feature>
<dbReference type="Proteomes" id="UP000033187">
    <property type="component" value="Chromosome 1"/>
</dbReference>
<dbReference type="KEGG" id="fil:BN1229_v1_1230"/>
<feature type="transmembrane region" description="Helical" evidence="1">
    <location>
        <begin position="33"/>
        <end position="53"/>
    </location>
</feature>